<organism evidence="2 3">
    <name type="scientific">Nocardiopsis algeriensis</name>
    <dbReference type="NCBI Taxonomy" id="1478215"/>
    <lineage>
        <taxon>Bacteria</taxon>
        <taxon>Bacillati</taxon>
        <taxon>Actinomycetota</taxon>
        <taxon>Actinomycetes</taxon>
        <taxon>Streptosporangiales</taxon>
        <taxon>Nocardiopsidaceae</taxon>
        <taxon>Nocardiopsis</taxon>
    </lineage>
</organism>
<dbReference type="EMBL" id="JACHJO010000009">
    <property type="protein sequence ID" value="MBB6121241.1"/>
    <property type="molecule type" value="Genomic_DNA"/>
</dbReference>
<keyword evidence="3" id="KW-1185">Reference proteome</keyword>
<accession>A0A841IYL8</accession>
<dbReference type="InterPro" id="IPR007278">
    <property type="entry name" value="DUF397"/>
</dbReference>
<dbReference type="Pfam" id="PF04149">
    <property type="entry name" value="DUF397"/>
    <property type="match status" value="1"/>
</dbReference>
<dbReference type="RefSeq" id="WP_184292688.1">
    <property type="nucleotide sequence ID" value="NZ_JACHJO010000009.1"/>
</dbReference>
<gene>
    <name evidence="2" type="ORF">FHS13_003209</name>
</gene>
<proteinExistence type="predicted"/>
<comment type="caution">
    <text evidence="2">The sequence shown here is derived from an EMBL/GenBank/DDBJ whole genome shotgun (WGS) entry which is preliminary data.</text>
</comment>
<dbReference type="AlphaFoldDB" id="A0A841IYL8"/>
<dbReference type="Proteomes" id="UP000536604">
    <property type="component" value="Unassembled WGS sequence"/>
</dbReference>
<protein>
    <recommendedName>
        <fullName evidence="1">DUF397 domain-containing protein</fullName>
    </recommendedName>
</protein>
<sequence length="88" mass="9521">MNDELLFKKSSYSSAQSQNCVEVAHIPTMFRKSSHSGVNNNCVEIADLPCGAAVRDSKHPDHGHLPFPSAEWGAFLASALTTARLPQP</sequence>
<evidence type="ECO:0000313" key="3">
    <source>
        <dbReference type="Proteomes" id="UP000536604"/>
    </source>
</evidence>
<reference evidence="2 3" key="1">
    <citation type="submission" date="2020-08" db="EMBL/GenBank/DDBJ databases">
        <title>Genomic Encyclopedia of Type Strains, Phase III (KMG-III): the genomes of soil and plant-associated and newly described type strains.</title>
        <authorList>
            <person name="Whitman W."/>
        </authorList>
    </citation>
    <scope>NUCLEOTIDE SEQUENCE [LARGE SCALE GENOMIC DNA]</scope>
    <source>
        <strain evidence="2 3">CECT 8712</strain>
    </source>
</reference>
<feature type="domain" description="DUF397" evidence="1">
    <location>
        <begin position="30"/>
        <end position="79"/>
    </location>
</feature>
<evidence type="ECO:0000259" key="1">
    <source>
        <dbReference type="Pfam" id="PF04149"/>
    </source>
</evidence>
<evidence type="ECO:0000313" key="2">
    <source>
        <dbReference type="EMBL" id="MBB6121241.1"/>
    </source>
</evidence>
<name>A0A841IYL8_9ACTN</name>